<protein>
    <submittedName>
        <fullName evidence="1">Uncharacterized protein</fullName>
    </submittedName>
</protein>
<evidence type="ECO:0000313" key="2">
    <source>
        <dbReference type="Proteomes" id="UP001223079"/>
    </source>
</evidence>
<dbReference type="Proteomes" id="UP001223079">
    <property type="component" value="Unassembled WGS sequence"/>
</dbReference>
<dbReference type="EMBL" id="JAUSTM010000002">
    <property type="protein sequence ID" value="MDQ0221697.1"/>
    <property type="molecule type" value="Genomic_DNA"/>
</dbReference>
<sequence length="39" mass="4606">MEKIIAISVEELFKKVIEQEERVCKIEEVLEIKKEDVST</sequence>
<reference evidence="1 2" key="1">
    <citation type="submission" date="2023-07" db="EMBL/GenBank/DDBJ databases">
        <title>Genomic Encyclopedia of Type Strains, Phase IV (KMG-IV): sequencing the most valuable type-strain genomes for metagenomic binning, comparative biology and taxonomic classification.</title>
        <authorList>
            <person name="Goeker M."/>
        </authorList>
    </citation>
    <scope>NUCLEOTIDE SEQUENCE [LARGE SCALE GENOMIC DNA]</scope>
    <source>
        <strain evidence="1 2">DSM 105143</strain>
    </source>
</reference>
<comment type="caution">
    <text evidence="1">The sequence shown here is derived from an EMBL/GenBank/DDBJ whole genome shotgun (WGS) entry which is preliminary data.</text>
</comment>
<accession>A0ABT9YNY5</accession>
<gene>
    <name evidence="1" type="ORF">J2S23_000229</name>
</gene>
<organism evidence="1 2">
    <name type="scientific">Streptococcus moroccensis</name>
    <dbReference type="NCBI Taxonomy" id="1451356"/>
    <lineage>
        <taxon>Bacteria</taxon>
        <taxon>Bacillati</taxon>
        <taxon>Bacillota</taxon>
        <taxon>Bacilli</taxon>
        <taxon>Lactobacillales</taxon>
        <taxon>Streptococcaceae</taxon>
        <taxon>Streptococcus</taxon>
    </lineage>
</organism>
<proteinExistence type="predicted"/>
<keyword evidence="2" id="KW-1185">Reference proteome</keyword>
<name>A0ABT9YNY5_9STRE</name>
<evidence type="ECO:0000313" key="1">
    <source>
        <dbReference type="EMBL" id="MDQ0221697.1"/>
    </source>
</evidence>